<dbReference type="EMBL" id="CAJNDS010002596">
    <property type="protein sequence ID" value="CAE7539021.1"/>
    <property type="molecule type" value="Genomic_DNA"/>
</dbReference>
<comment type="pathway">
    <text evidence="8">Phospholipid metabolism.</text>
</comment>
<evidence type="ECO:0000256" key="9">
    <source>
        <dbReference type="SAM" id="MobiDB-lite"/>
    </source>
</evidence>
<evidence type="ECO:0000313" key="11">
    <source>
        <dbReference type="Proteomes" id="UP000604046"/>
    </source>
</evidence>
<organism evidence="10 11">
    <name type="scientific">Symbiodinium natans</name>
    <dbReference type="NCBI Taxonomy" id="878477"/>
    <lineage>
        <taxon>Eukaryota</taxon>
        <taxon>Sar</taxon>
        <taxon>Alveolata</taxon>
        <taxon>Dinophyceae</taxon>
        <taxon>Suessiales</taxon>
        <taxon>Symbiodiniaceae</taxon>
        <taxon>Symbiodinium</taxon>
    </lineage>
</organism>
<accession>A0A812TSR8</accession>
<reference evidence="10" key="1">
    <citation type="submission" date="2021-02" db="EMBL/GenBank/DDBJ databases">
        <authorList>
            <person name="Dougan E. K."/>
            <person name="Rhodes N."/>
            <person name="Thang M."/>
            <person name="Chan C."/>
        </authorList>
    </citation>
    <scope>NUCLEOTIDE SEQUENCE</scope>
</reference>
<dbReference type="Gene3D" id="3.40.50.620">
    <property type="entry name" value="HUPs"/>
    <property type="match status" value="1"/>
</dbReference>
<keyword evidence="11" id="KW-1185">Reference proteome</keyword>
<keyword evidence="7" id="KW-1208">Phospholipid metabolism</keyword>
<proteinExistence type="inferred from homology"/>
<feature type="region of interest" description="Disordered" evidence="9">
    <location>
        <begin position="86"/>
        <end position="118"/>
    </location>
</feature>
<keyword evidence="5" id="KW-0443">Lipid metabolism</keyword>
<evidence type="ECO:0000256" key="7">
    <source>
        <dbReference type="ARBA" id="ARBA00023264"/>
    </source>
</evidence>
<evidence type="ECO:0000256" key="8">
    <source>
        <dbReference type="ARBA" id="ARBA00025707"/>
    </source>
</evidence>
<dbReference type="GO" id="GO:0006646">
    <property type="term" value="P:phosphatidylethanolamine biosynthetic process"/>
    <property type="evidence" value="ECO:0007669"/>
    <property type="project" value="InterPro"/>
</dbReference>
<dbReference type="PANTHER" id="PTHR45780">
    <property type="entry name" value="ETHANOLAMINE-PHOSPHATE CYTIDYLYLTRANSFERASE"/>
    <property type="match status" value="1"/>
</dbReference>
<dbReference type="OrthoDB" id="40021at2759"/>
<keyword evidence="2" id="KW-0444">Lipid biosynthesis</keyword>
<keyword evidence="3" id="KW-0808">Transferase</keyword>
<evidence type="ECO:0000256" key="6">
    <source>
        <dbReference type="ARBA" id="ARBA00023209"/>
    </source>
</evidence>
<dbReference type="AlphaFoldDB" id="A0A812TSR8"/>
<comment type="caution">
    <text evidence="10">The sequence shown here is derived from an EMBL/GenBank/DDBJ whole genome shotgun (WGS) entry which is preliminary data.</text>
</comment>
<evidence type="ECO:0000256" key="4">
    <source>
        <dbReference type="ARBA" id="ARBA00022695"/>
    </source>
</evidence>
<name>A0A812TSR8_9DINO</name>
<keyword evidence="4" id="KW-0548">Nucleotidyltransferase</keyword>
<feature type="compositionally biased region" description="Low complexity" evidence="9">
    <location>
        <begin position="91"/>
        <end position="105"/>
    </location>
</feature>
<sequence length="118" mass="13350">MNMQERVLSVLGCRYVDDVLLDAPWSVTREMIATLRVSVVVRGTICDTAQRQELEDPHAVPKSLGMHVELHSEETLSLASISERLKARGPEASQRQQQKASQEQAWFRDKHGLRPEEG</sequence>
<evidence type="ECO:0000256" key="3">
    <source>
        <dbReference type="ARBA" id="ARBA00022679"/>
    </source>
</evidence>
<evidence type="ECO:0000256" key="5">
    <source>
        <dbReference type="ARBA" id="ARBA00023098"/>
    </source>
</evidence>
<dbReference type="PANTHER" id="PTHR45780:SF2">
    <property type="entry name" value="ETHANOLAMINE-PHOSPHATE CYTIDYLYLTRANSFERASE"/>
    <property type="match status" value="1"/>
</dbReference>
<comment type="similarity">
    <text evidence="1">Belongs to the cytidylyltransferase family.</text>
</comment>
<evidence type="ECO:0000256" key="1">
    <source>
        <dbReference type="ARBA" id="ARBA00010101"/>
    </source>
</evidence>
<protein>
    <submittedName>
        <fullName evidence="10">PECT1 protein</fullName>
    </submittedName>
</protein>
<evidence type="ECO:0000313" key="10">
    <source>
        <dbReference type="EMBL" id="CAE7539021.1"/>
    </source>
</evidence>
<dbReference type="InterPro" id="IPR014729">
    <property type="entry name" value="Rossmann-like_a/b/a_fold"/>
</dbReference>
<dbReference type="Proteomes" id="UP000604046">
    <property type="component" value="Unassembled WGS sequence"/>
</dbReference>
<dbReference type="GO" id="GO:0004306">
    <property type="term" value="F:ethanolamine-phosphate cytidylyltransferase activity"/>
    <property type="evidence" value="ECO:0007669"/>
    <property type="project" value="InterPro"/>
</dbReference>
<dbReference type="InterPro" id="IPR044608">
    <property type="entry name" value="Ect1/PCYT2"/>
</dbReference>
<gene>
    <name evidence="10" type="primary">PECT1</name>
    <name evidence="10" type="ORF">SNAT2548_LOCUS30218</name>
</gene>
<feature type="compositionally biased region" description="Basic and acidic residues" evidence="9">
    <location>
        <begin position="106"/>
        <end position="118"/>
    </location>
</feature>
<dbReference type="GO" id="GO:0005737">
    <property type="term" value="C:cytoplasm"/>
    <property type="evidence" value="ECO:0007669"/>
    <property type="project" value="TreeGrafter"/>
</dbReference>
<keyword evidence="6" id="KW-0594">Phospholipid biosynthesis</keyword>
<evidence type="ECO:0000256" key="2">
    <source>
        <dbReference type="ARBA" id="ARBA00022516"/>
    </source>
</evidence>